<protein>
    <submittedName>
        <fullName evidence="2">Uncharacterized protein</fullName>
    </submittedName>
</protein>
<feature type="compositionally biased region" description="Acidic residues" evidence="1">
    <location>
        <begin position="137"/>
        <end position="149"/>
    </location>
</feature>
<feature type="compositionally biased region" description="Low complexity" evidence="1">
    <location>
        <begin position="53"/>
        <end position="78"/>
    </location>
</feature>
<sequence length="283" mass="29632">MSSGDEGPWPSSSFGSLPQRRDSSVPGLPGNIWAQGPRGSFSGTANAAQAMYSVRGSSKGRSVGAPPSVVRSVSTPSPANSDGSGQPAFTNMPLQPTPKAVRSMSHSHGQQEIPHKPLGGMATGSQPAALPLGLLAEEVDTETESEGDLGESLTHSMSNPLAVNALQRTSTYPLSYGFTYGASNGKEGEGDYFSSIPTAGKPVNRLENASNVTYDPSPRRPQWHTSLGWDDLPSITESRRHSLADIPTRRGSVAGEQQVGAALNDINRGAHDLVRANTLDEGT</sequence>
<keyword evidence="3" id="KW-1185">Reference proteome</keyword>
<dbReference type="AlphaFoldDB" id="A0A9P4UJS2"/>
<comment type="caution">
    <text evidence="2">The sequence shown here is derived from an EMBL/GenBank/DDBJ whole genome shotgun (WGS) entry which is preliminary data.</text>
</comment>
<accession>A0A9P4UJS2</accession>
<evidence type="ECO:0000313" key="3">
    <source>
        <dbReference type="Proteomes" id="UP000799441"/>
    </source>
</evidence>
<proteinExistence type="predicted"/>
<evidence type="ECO:0000313" key="2">
    <source>
        <dbReference type="EMBL" id="KAF2718287.1"/>
    </source>
</evidence>
<name>A0A9P4UJS2_9PEZI</name>
<dbReference type="EMBL" id="MU003827">
    <property type="protein sequence ID" value="KAF2718287.1"/>
    <property type="molecule type" value="Genomic_DNA"/>
</dbReference>
<feature type="compositionally biased region" description="Polar residues" evidence="1">
    <location>
        <begin position="79"/>
        <end position="94"/>
    </location>
</feature>
<feature type="region of interest" description="Disordered" evidence="1">
    <location>
        <begin position="1"/>
        <end position="156"/>
    </location>
</feature>
<gene>
    <name evidence="2" type="ORF">K431DRAFT_297051</name>
</gene>
<dbReference type="Proteomes" id="UP000799441">
    <property type="component" value="Unassembled WGS sequence"/>
</dbReference>
<dbReference type="OrthoDB" id="3939164at2759"/>
<feature type="compositionally biased region" description="Low complexity" evidence="1">
    <location>
        <begin position="127"/>
        <end position="136"/>
    </location>
</feature>
<organism evidence="2 3">
    <name type="scientific">Polychaeton citri CBS 116435</name>
    <dbReference type="NCBI Taxonomy" id="1314669"/>
    <lineage>
        <taxon>Eukaryota</taxon>
        <taxon>Fungi</taxon>
        <taxon>Dikarya</taxon>
        <taxon>Ascomycota</taxon>
        <taxon>Pezizomycotina</taxon>
        <taxon>Dothideomycetes</taxon>
        <taxon>Dothideomycetidae</taxon>
        <taxon>Capnodiales</taxon>
        <taxon>Capnodiaceae</taxon>
        <taxon>Polychaeton</taxon>
    </lineage>
</organism>
<reference evidence="2" key="1">
    <citation type="journal article" date="2020" name="Stud. Mycol.">
        <title>101 Dothideomycetes genomes: a test case for predicting lifestyles and emergence of pathogens.</title>
        <authorList>
            <person name="Haridas S."/>
            <person name="Albert R."/>
            <person name="Binder M."/>
            <person name="Bloem J."/>
            <person name="Labutti K."/>
            <person name="Salamov A."/>
            <person name="Andreopoulos B."/>
            <person name="Baker S."/>
            <person name="Barry K."/>
            <person name="Bills G."/>
            <person name="Bluhm B."/>
            <person name="Cannon C."/>
            <person name="Castanera R."/>
            <person name="Culley D."/>
            <person name="Daum C."/>
            <person name="Ezra D."/>
            <person name="Gonzalez J."/>
            <person name="Henrissat B."/>
            <person name="Kuo A."/>
            <person name="Liang C."/>
            <person name="Lipzen A."/>
            <person name="Lutzoni F."/>
            <person name="Magnuson J."/>
            <person name="Mondo S."/>
            <person name="Nolan M."/>
            <person name="Ohm R."/>
            <person name="Pangilinan J."/>
            <person name="Park H.-J."/>
            <person name="Ramirez L."/>
            <person name="Alfaro M."/>
            <person name="Sun H."/>
            <person name="Tritt A."/>
            <person name="Yoshinaga Y."/>
            <person name="Zwiers L.-H."/>
            <person name="Turgeon B."/>
            <person name="Goodwin S."/>
            <person name="Spatafora J."/>
            <person name="Crous P."/>
            <person name="Grigoriev I."/>
        </authorList>
    </citation>
    <scope>NUCLEOTIDE SEQUENCE</scope>
    <source>
        <strain evidence="2">CBS 116435</strain>
    </source>
</reference>
<evidence type="ECO:0000256" key="1">
    <source>
        <dbReference type="SAM" id="MobiDB-lite"/>
    </source>
</evidence>